<evidence type="ECO:0000313" key="3">
    <source>
        <dbReference type="EMBL" id="GIM45836.1"/>
    </source>
</evidence>
<dbReference type="EMBL" id="BOQE01000001">
    <property type="protein sequence ID" value="GIM45836.1"/>
    <property type="molecule type" value="Genomic_DNA"/>
</dbReference>
<feature type="domain" description="DUF3600" evidence="2">
    <location>
        <begin position="64"/>
        <end position="163"/>
    </location>
</feature>
<evidence type="ECO:0000313" key="4">
    <source>
        <dbReference type="Proteomes" id="UP001057291"/>
    </source>
</evidence>
<proteinExistence type="predicted"/>
<keyword evidence="1" id="KW-0812">Transmembrane</keyword>
<comment type="caution">
    <text evidence="3">The sequence shown here is derived from an EMBL/GenBank/DDBJ whole genome shotgun (WGS) entry which is preliminary data.</text>
</comment>
<dbReference type="InterPro" id="IPR038267">
    <property type="entry name" value="ECF_sigma_eff"/>
</dbReference>
<dbReference type="AlphaFoldDB" id="A0AAV4LDN6"/>
<organism evidence="3 4">
    <name type="scientific">Collibacillus ludicampi</name>
    <dbReference type="NCBI Taxonomy" id="2771369"/>
    <lineage>
        <taxon>Bacteria</taxon>
        <taxon>Bacillati</taxon>
        <taxon>Bacillota</taxon>
        <taxon>Bacilli</taxon>
        <taxon>Bacillales</taxon>
        <taxon>Alicyclobacillaceae</taxon>
        <taxon>Collibacillus</taxon>
    </lineage>
</organism>
<dbReference type="InterPro" id="IPR022019">
    <property type="entry name" value="DUF3600"/>
</dbReference>
<feature type="transmembrane region" description="Helical" evidence="1">
    <location>
        <begin position="45"/>
        <end position="66"/>
    </location>
</feature>
<keyword evidence="1" id="KW-1133">Transmembrane helix</keyword>
<accession>A0AAV4LDN6</accession>
<dbReference type="Proteomes" id="UP001057291">
    <property type="component" value="Unassembled WGS sequence"/>
</dbReference>
<protein>
    <recommendedName>
        <fullName evidence="2">DUF3600 domain-containing protein</fullName>
    </recommendedName>
</protein>
<sequence>MNFENQIRSVLQENAQKIKPSAELKEKILSRIEFKNGGAKMKKRLIAGALVAVFLIPSGAFAYSYLVDQVYGSKENFIQAGGNQKGYEHLESKLQRAKSTLSAEEFGQFILLLKDMAYYNVKMADIHGNLHPERLSAEDQKKYEQIKKEIQPYFDKLNSAHSVDTKVINH</sequence>
<evidence type="ECO:0000259" key="2">
    <source>
        <dbReference type="Pfam" id="PF12207"/>
    </source>
</evidence>
<gene>
    <name evidence="3" type="ORF">DNHGIG_13850</name>
</gene>
<evidence type="ECO:0000256" key="1">
    <source>
        <dbReference type="SAM" id="Phobius"/>
    </source>
</evidence>
<reference evidence="3" key="1">
    <citation type="journal article" date="2023" name="Int. J. Syst. Evol. Microbiol.">
        <title>Collibacillus ludicampi gen. nov., sp. nov., a new soil bacterium of the family Alicyclobacillaceae.</title>
        <authorList>
            <person name="Jojima T."/>
            <person name="Ioku Y."/>
            <person name="Fukuta Y."/>
            <person name="Shirasaka N."/>
            <person name="Matsumura Y."/>
            <person name="Mori M."/>
        </authorList>
    </citation>
    <scope>NUCLEOTIDE SEQUENCE</scope>
    <source>
        <strain evidence="3">TP075</strain>
    </source>
</reference>
<dbReference type="RefSeq" id="WP_282199002.1">
    <property type="nucleotide sequence ID" value="NZ_BOQE01000001.1"/>
</dbReference>
<name>A0AAV4LDN6_9BACL</name>
<dbReference type="Gene3D" id="1.10.3950.10">
    <property type="entry name" value="putative ecf-type sigma factor negative effector from bacillus cereus"/>
    <property type="match status" value="1"/>
</dbReference>
<keyword evidence="1" id="KW-0472">Membrane</keyword>
<keyword evidence="4" id="KW-1185">Reference proteome</keyword>
<dbReference type="Pfam" id="PF12207">
    <property type="entry name" value="DUF3600"/>
    <property type="match status" value="1"/>
</dbReference>